<evidence type="ECO:0000313" key="1">
    <source>
        <dbReference type="EMBL" id="KAK0704731.1"/>
    </source>
</evidence>
<gene>
    <name evidence="1" type="ORF">B0H67DRAFT_358116</name>
</gene>
<accession>A0AA39ZW24</accession>
<reference evidence="1" key="1">
    <citation type="submission" date="2023-06" db="EMBL/GenBank/DDBJ databases">
        <title>Genome-scale phylogeny and comparative genomics of the fungal order Sordariales.</title>
        <authorList>
            <consortium name="Lawrence Berkeley National Laboratory"/>
            <person name="Hensen N."/>
            <person name="Bonometti L."/>
            <person name="Westerberg I."/>
            <person name="Brannstrom I.O."/>
            <person name="Guillou S."/>
            <person name="Cros-Aarteil S."/>
            <person name="Calhoun S."/>
            <person name="Haridas S."/>
            <person name="Kuo A."/>
            <person name="Mondo S."/>
            <person name="Pangilinan J."/>
            <person name="Riley R."/>
            <person name="Labutti K."/>
            <person name="Andreopoulos B."/>
            <person name="Lipzen A."/>
            <person name="Chen C."/>
            <person name="Yanf M."/>
            <person name="Daum C."/>
            <person name="Ng V."/>
            <person name="Clum A."/>
            <person name="Steindorff A."/>
            <person name="Ohm R."/>
            <person name="Martin F."/>
            <person name="Silar P."/>
            <person name="Natvig D."/>
            <person name="Lalanne C."/>
            <person name="Gautier V."/>
            <person name="Ament-Velasquez S.L."/>
            <person name="Kruys A."/>
            <person name="Hutchinson M.I."/>
            <person name="Powell A.J."/>
            <person name="Barry K."/>
            <person name="Miller A.N."/>
            <person name="Grigoriev I.V."/>
            <person name="Debuchy R."/>
            <person name="Gladieux P."/>
            <person name="Thoren M.H."/>
            <person name="Johannesson H."/>
        </authorList>
    </citation>
    <scope>NUCLEOTIDE SEQUENCE</scope>
    <source>
        <strain evidence="1">SMH4607-1</strain>
    </source>
</reference>
<sequence>MVILFPLGGGSGWELCGRSTGRWFGGLQAWHGAATIHIYPGAMKVVRFVNPPCGLLFGSISVLAETHRVSNPENKPNDARLTP</sequence>
<keyword evidence="2" id="KW-1185">Reference proteome</keyword>
<dbReference type="AlphaFoldDB" id="A0AA39ZW24"/>
<evidence type="ECO:0000313" key="2">
    <source>
        <dbReference type="Proteomes" id="UP001172102"/>
    </source>
</evidence>
<name>A0AA39ZW24_9PEZI</name>
<organism evidence="1 2">
    <name type="scientific">Lasiosphaeris hirsuta</name>
    <dbReference type="NCBI Taxonomy" id="260670"/>
    <lineage>
        <taxon>Eukaryota</taxon>
        <taxon>Fungi</taxon>
        <taxon>Dikarya</taxon>
        <taxon>Ascomycota</taxon>
        <taxon>Pezizomycotina</taxon>
        <taxon>Sordariomycetes</taxon>
        <taxon>Sordariomycetidae</taxon>
        <taxon>Sordariales</taxon>
        <taxon>Lasiosphaeriaceae</taxon>
        <taxon>Lasiosphaeris</taxon>
    </lineage>
</organism>
<proteinExistence type="predicted"/>
<comment type="caution">
    <text evidence="1">The sequence shown here is derived from an EMBL/GenBank/DDBJ whole genome shotgun (WGS) entry which is preliminary data.</text>
</comment>
<dbReference type="Proteomes" id="UP001172102">
    <property type="component" value="Unassembled WGS sequence"/>
</dbReference>
<dbReference type="EMBL" id="JAUKUA010000007">
    <property type="protein sequence ID" value="KAK0704731.1"/>
    <property type="molecule type" value="Genomic_DNA"/>
</dbReference>
<protein>
    <submittedName>
        <fullName evidence="1">Uncharacterized protein</fullName>
    </submittedName>
</protein>